<dbReference type="PANTHER" id="PTHR35801">
    <property type="entry name" value="PHOSPHOSERINE PHOSPHATASE RSBX"/>
    <property type="match status" value="1"/>
</dbReference>
<evidence type="ECO:0000259" key="1">
    <source>
        <dbReference type="SMART" id="SM00331"/>
    </source>
</evidence>
<gene>
    <name evidence="2" type="ORF">SAMN05192585_101103</name>
</gene>
<dbReference type="PANTHER" id="PTHR35801:SF1">
    <property type="entry name" value="PHOSPHOSERINE PHOSPHATASE RSBX"/>
    <property type="match status" value="1"/>
</dbReference>
<dbReference type="AlphaFoldDB" id="A0A1G9U797"/>
<accession>A0A1G9U797</accession>
<feature type="domain" description="PPM-type phosphatase" evidence="1">
    <location>
        <begin position="3"/>
        <end position="221"/>
    </location>
</feature>
<dbReference type="Gene3D" id="3.60.40.10">
    <property type="entry name" value="PPM-type phosphatase domain"/>
    <property type="match status" value="1"/>
</dbReference>
<dbReference type="SMART" id="SM00331">
    <property type="entry name" value="PP2C_SIG"/>
    <property type="match status" value="1"/>
</dbReference>
<evidence type="ECO:0000313" key="3">
    <source>
        <dbReference type="Proteomes" id="UP000199182"/>
    </source>
</evidence>
<dbReference type="InterPro" id="IPR001932">
    <property type="entry name" value="PPM-type_phosphatase-like_dom"/>
</dbReference>
<proteinExistence type="predicted"/>
<sequence length="393" mass="42873">MRKQQLFIDAAYESLNHYGEELCGDKVEFIRGEGFFLAVLADGLGSGVKANILATLTSKIIATMLAQGAGIHEAVETIASTLPVCSERGIAYSTFTIVNISDDGRVYIAEFDNPSMVYCRGGRLEPIARSELDVSGKRVYVSKFYAEQDDMLILFSDGVVHAGVGRLLDLGWQYDNIVKYIRENLKPGIAPRELVRRLLSAVNTLYMDKPGDDSTVCAMLLRPKKIATVMVGPPMSREQDTSVVNKLMYSQGLRVVCGGTTSQIVSRVTGKELKVSIDYENPAVPPTASLSGVDLVTEGVLTIGKCIDILRGLNDTGPDHWDQIALNKQDGATQLTKILLESSTEVHFLVGRAINPAHQNPGMPVSLGLKLNLIKELSEELKKTGKSVSIEYY</sequence>
<protein>
    <submittedName>
        <fullName evidence="2">Stage II sporulation protein E (SpoIIE)</fullName>
    </submittedName>
</protein>
<evidence type="ECO:0000313" key="2">
    <source>
        <dbReference type="EMBL" id="SDM55847.1"/>
    </source>
</evidence>
<dbReference type="RefSeq" id="WP_092637397.1">
    <property type="nucleotide sequence ID" value="NZ_FNID01000001.1"/>
</dbReference>
<dbReference type="Proteomes" id="UP000199182">
    <property type="component" value="Unassembled WGS sequence"/>
</dbReference>
<dbReference type="STRING" id="258515.SAMN05192585_101103"/>
<keyword evidence="3" id="KW-1185">Reference proteome</keyword>
<dbReference type="SUPFAM" id="SSF81606">
    <property type="entry name" value="PP2C-like"/>
    <property type="match status" value="1"/>
</dbReference>
<dbReference type="EMBL" id="FNID01000001">
    <property type="protein sequence ID" value="SDM55847.1"/>
    <property type="molecule type" value="Genomic_DNA"/>
</dbReference>
<organism evidence="2 3">
    <name type="scientific">Acetanaerobacterium elongatum</name>
    <dbReference type="NCBI Taxonomy" id="258515"/>
    <lineage>
        <taxon>Bacteria</taxon>
        <taxon>Bacillati</taxon>
        <taxon>Bacillota</taxon>
        <taxon>Clostridia</taxon>
        <taxon>Eubacteriales</taxon>
        <taxon>Oscillospiraceae</taxon>
        <taxon>Acetanaerobacterium</taxon>
    </lineage>
</organism>
<dbReference type="InterPro" id="IPR039248">
    <property type="entry name" value="Ptase_RsbX"/>
</dbReference>
<dbReference type="OrthoDB" id="1090916at2"/>
<name>A0A1G9U797_9FIRM</name>
<dbReference type="InterPro" id="IPR036457">
    <property type="entry name" value="PPM-type-like_dom_sf"/>
</dbReference>
<reference evidence="2 3" key="1">
    <citation type="submission" date="2016-10" db="EMBL/GenBank/DDBJ databases">
        <authorList>
            <person name="de Groot N.N."/>
        </authorList>
    </citation>
    <scope>NUCLEOTIDE SEQUENCE [LARGE SCALE GENOMIC DNA]</scope>
    <source>
        <strain evidence="2 3">CGMCC 1.5012</strain>
    </source>
</reference>
<dbReference type="Pfam" id="PF07228">
    <property type="entry name" value="SpoIIE"/>
    <property type="match status" value="1"/>
</dbReference>